<evidence type="ECO:0000313" key="2">
    <source>
        <dbReference type="EMBL" id="GFY55591.1"/>
    </source>
</evidence>
<evidence type="ECO:0000313" key="3">
    <source>
        <dbReference type="Proteomes" id="UP000886998"/>
    </source>
</evidence>
<comment type="caution">
    <text evidence="2">The sequence shown here is derived from an EMBL/GenBank/DDBJ whole genome shotgun (WGS) entry which is preliminary data.</text>
</comment>
<name>A0A8X7C3E7_9ARAC</name>
<reference evidence="2" key="1">
    <citation type="submission" date="2020-08" db="EMBL/GenBank/DDBJ databases">
        <title>Multicomponent nature underlies the extraordinary mechanical properties of spider dragline silk.</title>
        <authorList>
            <person name="Kono N."/>
            <person name="Nakamura H."/>
            <person name="Mori M."/>
            <person name="Yoshida Y."/>
            <person name="Ohtoshi R."/>
            <person name="Malay A.D."/>
            <person name="Moran D.A.P."/>
            <person name="Tomita M."/>
            <person name="Numata K."/>
            <person name="Arakawa K."/>
        </authorList>
    </citation>
    <scope>NUCLEOTIDE SEQUENCE</scope>
</reference>
<keyword evidence="3" id="KW-1185">Reference proteome</keyword>
<dbReference type="AlphaFoldDB" id="A0A8X7C3E7"/>
<gene>
    <name evidence="2" type="ORF">TNIN_207071</name>
</gene>
<feature type="region of interest" description="Disordered" evidence="1">
    <location>
        <begin position="62"/>
        <end position="87"/>
    </location>
</feature>
<evidence type="ECO:0000256" key="1">
    <source>
        <dbReference type="SAM" id="MobiDB-lite"/>
    </source>
</evidence>
<feature type="region of interest" description="Disordered" evidence="1">
    <location>
        <begin position="1"/>
        <end position="33"/>
    </location>
</feature>
<accession>A0A8X7C3E7</accession>
<sequence length="113" mass="12431">MPGGSMRGKTRNLRIQNSEEPWHHCKQPPPKREWTVSVVNGSHAPGAVGKARRQWGAHTVQNLSPEPAQPRTVTTTLSRKKNDGRPPQGWCALKKTLLTPQLAPVSSVQCTLP</sequence>
<protein>
    <submittedName>
        <fullName evidence="2">Uncharacterized protein</fullName>
    </submittedName>
</protein>
<dbReference type="EMBL" id="BMAV01010487">
    <property type="protein sequence ID" value="GFY55591.1"/>
    <property type="molecule type" value="Genomic_DNA"/>
</dbReference>
<dbReference type="Proteomes" id="UP000886998">
    <property type="component" value="Unassembled WGS sequence"/>
</dbReference>
<proteinExistence type="predicted"/>
<organism evidence="2 3">
    <name type="scientific">Trichonephila inaurata madagascariensis</name>
    <dbReference type="NCBI Taxonomy" id="2747483"/>
    <lineage>
        <taxon>Eukaryota</taxon>
        <taxon>Metazoa</taxon>
        <taxon>Ecdysozoa</taxon>
        <taxon>Arthropoda</taxon>
        <taxon>Chelicerata</taxon>
        <taxon>Arachnida</taxon>
        <taxon>Araneae</taxon>
        <taxon>Araneomorphae</taxon>
        <taxon>Entelegynae</taxon>
        <taxon>Araneoidea</taxon>
        <taxon>Nephilidae</taxon>
        <taxon>Trichonephila</taxon>
        <taxon>Trichonephila inaurata</taxon>
    </lineage>
</organism>